<dbReference type="GO" id="GO:0005694">
    <property type="term" value="C:chromosome"/>
    <property type="evidence" value="ECO:0007669"/>
    <property type="project" value="TreeGrafter"/>
</dbReference>
<dbReference type="PANTHER" id="PTHR33375">
    <property type="entry name" value="CHROMOSOME-PARTITIONING PROTEIN PARB-RELATED"/>
    <property type="match status" value="1"/>
</dbReference>
<dbReference type="Gene3D" id="3.90.1530.10">
    <property type="entry name" value="Conserved hypothetical protein from pyrococcus furiosus pfu- 392566-001, ParB domain"/>
    <property type="match status" value="1"/>
</dbReference>
<dbReference type="PANTHER" id="PTHR33375:SF1">
    <property type="entry name" value="CHROMOSOME-PARTITIONING PROTEIN PARB-RELATED"/>
    <property type="match status" value="1"/>
</dbReference>
<dbReference type="InterPro" id="IPR003115">
    <property type="entry name" value="ParB_N"/>
</dbReference>
<dbReference type="InterPro" id="IPR036086">
    <property type="entry name" value="ParB/Sulfiredoxin_sf"/>
</dbReference>
<organism evidence="2 3">
    <name type="scientific">Agromyces cerinus subsp. cerinus</name>
    <dbReference type="NCBI Taxonomy" id="232089"/>
    <lineage>
        <taxon>Bacteria</taxon>
        <taxon>Bacillati</taxon>
        <taxon>Actinomycetota</taxon>
        <taxon>Actinomycetes</taxon>
        <taxon>Micrococcales</taxon>
        <taxon>Microbacteriaceae</taxon>
        <taxon>Agromyces</taxon>
    </lineage>
</organism>
<gene>
    <name evidence="2" type="ORF">SAMN05443544_3952</name>
</gene>
<feature type="domain" description="ParB-like N-terminal" evidence="1">
    <location>
        <begin position="15"/>
        <end position="105"/>
    </location>
</feature>
<dbReference type="SMART" id="SM00470">
    <property type="entry name" value="ParB"/>
    <property type="match status" value="1"/>
</dbReference>
<dbReference type="SUPFAM" id="SSF110849">
    <property type="entry name" value="ParB/Sulfiredoxin"/>
    <property type="match status" value="1"/>
</dbReference>
<keyword evidence="3" id="KW-1185">Reference proteome</keyword>
<dbReference type="SUPFAM" id="SSF109709">
    <property type="entry name" value="KorB DNA-binding domain-like"/>
    <property type="match status" value="1"/>
</dbReference>
<dbReference type="Gene3D" id="1.10.10.2830">
    <property type="match status" value="1"/>
</dbReference>
<dbReference type="CDD" id="cd16387">
    <property type="entry name" value="ParB_N_Srx"/>
    <property type="match status" value="1"/>
</dbReference>
<name>A0A1N6IEL6_9MICO</name>
<dbReference type="Proteomes" id="UP000184699">
    <property type="component" value="Unassembled WGS sequence"/>
</dbReference>
<proteinExistence type="predicted"/>
<evidence type="ECO:0000313" key="3">
    <source>
        <dbReference type="Proteomes" id="UP000184699"/>
    </source>
</evidence>
<accession>A0A1N6IEL6</accession>
<dbReference type="InterPro" id="IPR050336">
    <property type="entry name" value="Chromosome_partition/occlusion"/>
</dbReference>
<dbReference type="Pfam" id="PF02195">
    <property type="entry name" value="ParB_N"/>
    <property type="match status" value="1"/>
</dbReference>
<protein>
    <submittedName>
        <fullName evidence="2">Chromosome partitioning protein, ParB family</fullName>
    </submittedName>
</protein>
<evidence type="ECO:0000313" key="2">
    <source>
        <dbReference type="EMBL" id="SIO30477.1"/>
    </source>
</evidence>
<dbReference type="STRING" id="232089.SAMN05443544_3952"/>
<reference evidence="3" key="1">
    <citation type="submission" date="2016-11" db="EMBL/GenBank/DDBJ databases">
        <authorList>
            <person name="Varghese N."/>
            <person name="Submissions S."/>
        </authorList>
    </citation>
    <scope>NUCLEOTIDE SEQUENCE [LARGE SCALE GENOMIC DNA]</scope>
    <source>
        <strain evidence="3">DSM 8595</strain>
    </source>
</reference>
<evidence type="ECO:0000259" key="1">
    <source>
        <dbReference type="SMART" id="SM00470"/>
    </source>
</evidence>
<sequence>MTTTTTTTAAQAQVEHIDPQTLVLEENVRQHRVELDEGFLDSIRASGVLTPVSGRRADDGTVYVRYGQRRVLAAREVGLETIPVYMNATEGTVTERIVSQYVENERRAEMTDADRVDALRLLELDGMSAAKIAKATGTKKDTVAASLKIAASETARAAIATDVTFDVALALVEFEGDAEACEAILDAREGDLAWITQRLRDDRARTRIWEAAAAEEAAKGYPVIGRDSNDYESLYGLTDAPAEAEERPEVDPEQHTGCPGHAVRIHVQHVAQELVAVTAVCTRADLHHPRWSRNDQKVDISTLPEEEQEAAREAARAERRRLIENNKSWDAAETVRREWLVTLLSRKTLPKDAAAFVAVTLARHSYEASASPSEFAGELLGFSGYDMKAQISGLVESQPAKAGHVNLALTLAARENHTSREAWRTPNATDTAYLLRLEAWGHHLAPVERIAAGYPEAADDTQD</sequence>
<dbReference type="GO" id="GO:0007059">
    <property type="term" value="P:chromosome segregation"/>
    <property type="evidence" value="ECO:0007669"/>
    <property type="project" value="TreeGrafter"/>
</dbReference>
<dbReference type="AlphaFoldDB" id="A0A1N6IEL6"/>
<dbReference type="EMBL" id="FSRJ01000007">
    <property type="protein sequence ID" value="SIO30477.1"/>
    <property type="molecule type" value="Genomic_DNA"/>
</dbReference>